<keyword evidence="4 7" id="KW-0233">DNA recombination</keyword>
<reference evidence="10" key="1">
    <citation type="submission" date="2013-12" db="EMBL/GenBank/DDBJ databases">
        <authorList>
            <person name="Genoscope - CEA"/>
        </authorList>
    </citation>
    <scope>NUCLEOTIDE SEQUENCE</scope>
    <source>
        <strain evidence="10">CBS 1993</strain>
    </source>
</reference>
<dbReference type="GO" id="GO:0005634">
    <property type="term" value="C:nucleus"/>
    <property type="evidence" value="ECO:0007669"/>
    <property type="project" value="UniProtKB-SubCell"/>
</dbReference>
<evidence type="ECO:0000259" key="9">
    <source>
        <dbReference type="Pfam" id="PF08743"/>
    </source>
</evidence>
<evidence type="ECO:0000256" key="8">
    <source>
        <dbReference type="SAM" id="MobiDB-lite"/>
    </source>
</evidence>
<dbReference type="PANTHER" id="PTHR16140:SF0">
    <property type="entry name" value="NON-STRUCTURAL MAINTENANCE OF CHROMOSOMES ELEMENT 4"/>
    <property type="match status" value="1"/>
</dbReference>
<evidence type="ECO:0000256" key="1">
    <source>
        <dbReference type="ARBA" id="ARBA00004123"/>
    </source>
</evidence>
<dbReference type="STRING" id="1382522.W6MLS5"/>
<dbReference type="GeneID" id="34520856"/>
<keyword evidence="6 7" id="KW-0539">Nucleus</keyword>
<feature type="compositionally biased region" description="Polar residues" evidence="8">
    <location>
        <begin position="1"/>
        <end position="15"/>
    </location>
</feature>
<protein>
    <recommendedName>
        <fullName evidence="7">Non-structural maintenance of chromosomes element 4</fullName>
    </recommendedName>
</protein>
<organism evidence="10 11">
    <name type="scientific">Kuraishia capsulata CBS 1993</name>
    <dbReference type="NCBI Taxonomy" id="1382522"/>
    <lineage>
        <taxon>Eukaryota</taxon>
        <taxon>Fungi</taxon>
        <taxon>Dikarya</taxon>
        <taxon>Ascomycota</taxon>
        <taxon>Saccharomycotina</taxon>
        <taxon>Pichiomycetes</taxon>
        <taxon>Pichiales</taxon>
        <taxon>Pichiaceae</taxon>
        <taxon>Kuraishia</taxon>
    </lineage>
</organism>
<evidence type="ECO:0000256" key="6">
    <source>
        <dbReference type="ARBA" id="ARBA00023242"/>
    </source>
</evidence>
<reference evidence="10" key="2">
    <citation type="submission" date="2014-02" db="EMBL/GenBank/DDBJ databases">
        <title>Complete DNA sequence of /Kuraishia capsulata/ illustrates novel genomic features among budding yeasts (/Saccharomycotina/).</title>
        <authorList>
            <person name="Morales L."/>
            <person name="Noel B."/>
            <person name="Porcel B."/>
            <person name="Marcet-Houben M."/>
            <person name="Hullo M-F."/>
            <person name="Sacerdot C."/>
            <person name="Tekaia F."/>
            <person name="Leh-Louis V."/>
            <person name="Despons L."/>
            <person name="Khanna V."/>
            <person name="Aury J-M."/>
            <person name="Barbe V."/>
            <person name="Couloux A."/>
            <person name="Labadie K."/>
            <person name="Pelletier E."/>
            <person name="Souciet J-L."/>
            <person name="Boekhout T."/>
            <person name="Gabaldon T."/>
            <person name="Wincker P."/>
            <person name="Dujon B."/>
        </authorList>
    </citation>
    <scope>NUCLEOTIDE SEQUENCE</scope>
    <source>
        <strain evidence="10">CBS 1993</strain>
    </source>
</reference>
<name>W6MLS5_9ASCO</name>
<evidence type="ECO:0000256" key="4">
    <source>
        <dbReference type="ARBA" id="ARBA00023172"/>
    </source>
</evidence>
<dbReference type="HOGENOM" id="CLU_041037_5_1_1"/>
<keyword evidence="11" id="KW-1185">Reference proteome</keyword>
<dbReference type="PANTHER" id="PTHR16140">
    <property type="entry name" value="NON-STRUCTURAL MAINTENANCE OF CHROMOSOMES ELEMENT 4"/>
    <property type="match status" value="1"/>
</dbReference>
<dbReference type="InterPro" id="IPR014854">
    <property type="entry name" value="Nse4_C"/>
</dbReference>
<gene>
    <name evidence="10" type="ORF">KUCA_T00003452001</name>
</gene>
<comment type="function">
    <text evidence="7">Component of the SMC5-SMC6 complex, that promotes sister chromatid alignment after DNA damage and facilitates double-stranded DNA breaks (DSBs) repair via homologous recombination between sister chromatids.</text>
</comment>
<accession>W6MLS5</accession>
<keyword evidence="3 7" id="KW-0227">DNA damage</keyword>
<sequence length="411" mass="45988">MLYSQQSSTASNTQMKAEKRVPTDSFSAAKRIKLEKAAELRQTAARPVAVPTSNGTNTRESPTENTKSDSSDSSDDNNDSDSGSDSGSSSDDDEDSSEEDESEEEQEASHFDQAVDLKVSYNKLQHEIKGQNAEIARVGGVKLVSENITKANQLFSQMRRSQGSAIMATDSATLKQIGYQAVLATRNLRLGASERGLDFKDFVAKITAFLQTNGQDEEEYEQTVERNDRKFNNDFNWLKLGALYSRTSRRAATTEFLQGTLQIEQKTRNLKPRQAEDANGETVRATALSAADVKPNEDKETSKNVERSYQVLHNKAHGQQINFFKFMIDPTSFARSVENLFYTSFLISHGLLTLLQDEDGVPALQEASPGVLEELKKKRRGEIKKSQIIFRLDYSDWQGLIERFNITESFL</sequence>
<proteinExistence type="inferred from homology"/>
<dbReference type="AlphaFoldDB" id="W6MLS5"/>
<dbReference type="EMBL" id="HG793128">
    <property type="protein sequence ID" value="CDK27474.1"/>
    <property type="molecule type" value="Genomic_DNA"/>
</dbReference>
<evidence type="ECO:0000313" key="10">
    <source>
        <dbReference type="EMBL" id="CDK27474.1"/>
    </source>
</evidence>
<comment type="subunit">
    <text evidence="7">Component of the SMC5-SMC6 complex.</text>
</comment>
<dbReference type="InterPro" id="IPR027786">
    <property type="entry name" value="Nse4/EID"/>
</dbReference>
<dbReference type="GO" id="GO:0006281">
    <property type="term" value="P:DNA repair"/>
    <property type="evidence" value="ECO:0007669"/>
    <property type="project" value="UniProtKB-UniRule"/>
</dbReference>
<dbReference type="Pfam" id="PF08743">
    <property type="entry name" value="Nse4_C"/>
    <property type="match status" value="1"/>
</dbReference>
<comment type="similarity">
    <text evidence="2 7">Belongs to the NSE4 family.</text>
</comment>
<evidence type="ECO:0000256" key="5">
    <source>
        <dbReference type="ARBA" id="ARBA00023204"/>
    </source>
</evidence>
<evidence type="ECO:0000256" key="3">
    <source>
        <dbReference type="ARBA" id="ARBA00022763"/>
    </source>
</evidence>
<feature type="region of interest" description="Disordered" evidence="8">
    <location>
        <begin position="1"/>
        <end position="114"/>
    </location>
</feature>
<comment type="subcellular location">
    <subcellularLocation>
        <location evidence="1 7">Nucleus</location>
    </subcellularLocation>
</comment>
<dbReference type="RefSeq" id="XP_022459468.1">
    <property type="nucleotide sequence ID" value="XM_022601868.1"/>
</dbReference>
<feature type="compositionally biased region" description="Acidic residues" evidence="8">
    <location>
        <begin position="90"/>
        <end position="106"/>
    </location>
</feature>
<dbReference type="Proteomes" id="UP000019384">
    <property type="component" value="Unassembled WGS sequence"/>
</dbReference>
<dbReference type="GO" id="GO:0030915">
    <property type="term" value="C:Smc5-Smc6 complex"/>
    <property type="evidence" value="ECO:0007669"/>
    <property type="project" value="UniProtKB-UniRule"/>
</dbReference>
<evidence type="ECO:0000256" key="2">
    <source>
        <dbReference type="ARBA" id="ARBA00008997"/>
    </source>
</evidence>
<evidence type="ECO:0000256" key="7">
    <source>
        <dbReference type="RuleBase" id="RU365071"/>
    </source>
</evidence>
<feature type="compositionally biased region" description="Low complexity" evidence="8">
    <location>
        <begin position="80"/>
        <end position="89"/>
    </location>
</feature>
<feature type="domain" description="Non-structural maintenance of chromosome element 4 C-terminal" evidence="9">
    <location>
        <begin position="320"/>
        <end position="411"/>
    </location>
</feature>
<keyword evidence="5 7" id="KW-0234">DNA repair</keyword>
<evidence type="ECO:0000313" key="11">
    <source>
        <dbReference type="Proteomes" id="UP000019384"/>
    </source>
</evidence>
<feature type="compositionally biased region" description="Polar residues" evidence="8">
    <location>
        <begin position="51"/>
        <end position="65"/>
    </location>
</feature>
<dbReference type="OrthoDB" id="361242at2759"/>
<dbReference type="GO" id="GO:0006310">
    <property type="term" value="P:DNA recombination"/>
    <property type="evidence" value="ECO:0007669"/>
    <property type="project" value="UniProtKB-UniRule"/>
</dbReference>